<evidence type="ECO:0000313" key="1">
    <source>
        <dbReference type="EMBL" id="KAK8219934.1"/>
    </source>
</evidence>
<proteinExistence type="predicted"/>
<sequence length="537" mass="60078">MAVVPSHLARGNLGHNMGHNMGRPELSYLGVFYSIFACAYTLLIAAGLILFWHNRHGHAIRLRSVPATFVAVLGIYVYAALIFIVYPLNGRYTCGAEFWIMNTVFPFGIALFQALNIRLWSYYEAQNQLRTFGRDANLSLLGGAPSLKARFKWRDLDLAEKTYLGILIGGSAQLVLTIVLFVGSRRFNPAYGFFGTVAGPAECRRGFEWIPSVAWQFLWAWVFGPIVLLKIRKIHDVYHWGLQTKLAIVASMPGTPLWLAFLYSNNKTIASINQWWIPAAWFFPGLAMMQAVSIIFPVLGAYQERRYQNRLPRKTYEASLASRDSSDSSNSEALQTLLQTDTQRLLNFAAKKDFSAENILFLRAVLDFKAKWQNAWAQRSGPEPMERSLSFKEAAYLYYTLVNVTTAKFPINIESHVYTMLKDTFAGVSYSAAAKAVNPVAPWEDSDTESLRGMIAESVDTTTTANSTDAILPLERINLADAHKDGHGGPTIRINACEDNDGVPADFSLTVFDDAYASILYLVLTNTWTRYNDATGN</sequence>
<organism evidence="1 2">
    <name type="scientific">Zalaria obscura</name>
    <dbReference type="NCBI Taxonomy" id="2024903"/>
    <lineage>
        <taxon>Eukaryota</taxon>
        <taxon>Fungi</taxon>
        <taxon>Dikarya</taxon>
        <taxon>Ascomycota</taxon>
        <taxon>Pezizomycotina</taxon>
        <taxon>Dothideomycetes</taxon>
        <taxon>Dothideomycetidae</taxon>
        <taxon>Dothideales</taxon>
        <taxon>Zalariaceae</taxon>
        <taxon>Zalaria</taxon>
    </lineage>
</organism>
<gene>
    <name evidence="1" type="ORF">M8818_000349</name>
</gene>
<comment type="caution">
    <text evidence="1">The sequence shown here is derived from an EMBL/GenBank/DDBJ whole genome shotgun (WGS) entry which is preliminary data.</text>
</comment>
<accession>A0ACC3SN18</accession>
<keyword evidence="2" id="KW-1185">Reference proteome</keyword>
<dbReference type="Proteomes" id="UP001320706">
    <property type="component" value="Unassembled WGS sequence"/>
</dbReference>
<dbReference type="EMBL" id="JAMKPW020000002">
    <property type="protein sequence ID" value="KAK8219934.1"/>
    <property type="molecule type" value="Genomic_DNA"/>
</dbReference>
<name>A0ACC3SN18_9PEZI</name>
<reference evidence="1" key="1">
    <citation type="submission" date="2024-02" db="EMBL/GenBank/DDBJ databases">
        <title>Metagenome Assembled Genome of Zalaria obscura JY119.</title>
        <authorList>
            <person name="Vighnesh L."/>
            <person name="Jagadeeshwari U."/>
            <person name="Venkata Ramana C."/>
            <person name="Sasikala C."/>
        </authorList>
    </citation>
    <scope>NUCLEOTIDE SEQUENCE</scope>
    <source>
        <strain evidence="1">JY119</strain>
    </source>
</reference>
<protein>
    <submittedName>
        <fullName evidence="1">Uncharacterized protein</fullName>
    </submittedName>
</protein>
<evidence type="ECO:0000313" key="2">
    <source>
        <dbReference type="Proteomes" id="UP001320706"/>
    </source>
</evidence>